<name>A0A3B1DQY7_9ZZZZ</name>
<dbReference type="PANTHER" id="PTHR43711:SF26">
    <property type="entry name" value="SENSOR HISTIDINE KINASE RCSC"/>
    <property type="match status" value="1"/>
</dbReference>
<accession>A0A3B1DQY7</accession>
<feature type="transmembrane region" description="Helical" evidence="7">
    <location>
        <begin position="6"/>
        <end position="27"/>
    </location>
</feature>
<dbReference type="SMART" id="SM00388">
    <property type="entry name" value="HisKA"/>
    <property type="match status" value="1"/>
</dbReference>
<dbReference type="Gene3D" id="1.10.287.130">
    <property type="match status" value="1"/>
</dbReference>
<comment type="catalytic activity">
    <reaction evidence="1">
        <text>ATP + protein L-histidine = ADP + protein N-phospho-L-histidine.</text>
        <dbReference type="EC" id="2.7.13.3"/>
    </reaction>
</comment>
<evidence type="ECO:0000259" key="8">
    <source>
        <dbReference type="PROSITE" id="PS50109"/>
    </source>
</evidence>
<dbReference type="PRINTS" id="PR00344">
    <property type="entry name" value="BCTRLSENSOR"/>
</dbReference>
<evidence type="ECO:0000256" key="7">
    <source>
        <dbReference type="SAM" id="Phobius"/>
    </source>
</evidence>
<feature type="domain" description="Histidine kinase" evidence="8">
    <location>
        <begin position="413"/>
        <end position="630"/>
    </location>
</feature>
<dbReference type="AlphaFoldDB" id="A0A3B1DQY7"/>
<dbReference type="SMART" id="SM00387">
    <property type="entry name" value="HATPase_c"/>
    <property type="match status" value="1"/>
</dbReference>
<dbReference type="GO" id="GO:0000155">
    <property type="term" value="F:phosphorelay sensor kinase activity"/>
    <property type="evidence" value="ECO:0007669"/>
    <property type="project" value="InterPro"/>
</dbReference>
<keyword evidence="5" id="KW-0418">Kinase</keyword>
<evidence type="ECO:0000313" key="9">
    <source>
        <dbReference type="EMBL" id="VAX38544.1"/>
    </source>
</evidence>
<evidence type="ECO:0000256" key="1">
    <source>
        <dbReference type="ARBA" id="ARBA00000085"/>
    </source>
</evidence>
<feature type="transmembrane region" description="Helical" evidence="7">
    <location>
        <begin position="382"/>
        <end position="401"/>
    </location>
</feature>
<reference evidence="9" key="1">
    <citation type="submission" date="2018-06" db="EMBL/GenBank/DDBJ databases">
        <authorList>
            <person name="Zhirakovskaya E."/>
        </authorList>
    </citation>
    <scope>NUCLEOTIDE SEQUENCE</scope>
</reference>
<dbReference type="EMBL" id="UOGL01000220">
    <property type="protein sequence ID" value="VAX38544.1"/>
    <property type="molecule type" value="Genomic_DNA"/>
</dbReference>
<proteinExistence type="predicted"/>
<sequence>MKRGFPVLGIYVGILVIIASTMIWITLRTLKVEREERLTVHAAENERLALWRMESMMLPLILSESSRDFSLFMPQPTLPETSLNIASVSNYVTYYFQSTSTGNLDFLRSVDYVQGKKKKRLQNQTESKRDVQLKEQLLASNNHKGLFKTLHGLPVKPFPLLQPASSSIAMAPNQPPNNSGENVLDFNAQAENAPGEIIQQNANPFQQQAFRQAVQQSRQRAASNKENDNRIKANSTISQIPFIQQSFQNQFETLTSKNEILVSPMTIFWHEDQLFLARLIQNVERAAEDKTAPLPIKGKVSRVRFEKIDLAQGCLLDWRKLKINLISQIKDLLPNANLVPVTVGKKNNPHSLATIPVMLVPGKIILPAQAGWSPMQVSLLVAWGWLLLSAVAMGALLFGVVRLSERRATFVSAVTHELRTPLTTFQLYSDLLANRALTDEKHSQYVKVLQVESERLAHLIENVLSWSRLERSPNAELIETIQWKEFVARIKPSLTDRVHQAGMMLDVKSSDLSLIGNRTAVERILFNLVDNSCKYAKHANNKKIQIELELDGNHIAINIRDYGSGISAELRSSIFEPFTKSATDAARSAAGVGLGLSLCRRLARQMKGDLILTDSTPAGTTFQLRLPASTST</sequence>
<dbReference type="InterPro" id="IPR036890">
    <property type="entry name" value="HATPase_C_sf"/>
</dbReference>
<evidence type="ECO:0000256" key="2">
    <source>
        <dbReference type="ARBA" id="ARBA00012438"/>
    </source>
</evidence>
<dbReference type="InterPro" id="IPR005467">
    <property type="entry name" value="His_kinase_dom"/>
</dbReference>
<keyword evidence="7" id="KW-0472">Membrane</keyword>
<dbReference type="Pfam" id="PF00512">
    <property type="entry name" value="HisKA"/>
    <property type="match status" value="1"/>
</dbReference>
<dbReference type="InterPro" id="IPR003594">
    <property type="entry name" value="HATPase_dom"/>
</dbReference>
<dbReference type="InterPro" id="IPR050736">
    <property type="entry name" value="Sensor_HK_Regulatory"/>
</dbReference>
<dbReference type="InterPro" id="IPR004358">
    <property type="entry name" value="Sig_transdc_His_kin-like_C"/>
</dbReference>
<organism evidence="9">
    <name type="scientific">hydrothermal vent metagenome</name>
    <dbReference type="NCBI Taxonomy" id="652676"/>
    <lineage>
        <taxon>unclassified sequences</taxon>
        <taxon>metagenomes</taxon>
        <taxon>ecological metagenomes</taxon>
    </lineage>
</organism>
<keyword evidence="6" id="KW-0902">Two-component regulatory system</keyword>
<evidence type="ECO:0000256" key="5">
    <source>
        <dbReference type="ARBA" id="ARBA00022777"/>
    </source>
</evidence>
<dbReference type="PANTHER" id="PTHR43711">
    <property type="entry name" value="TWO-COMPONENT HISTIDINE KINASE"/>
    <property type="match status" value="1"/>
</dbReference>
<protein>
    <recommendedName>
        <fullName evidence="2">histidine kinase</fullName>
        <ecNumber evidence="2">2.7.13.3</ecNumber>
    </recommendedName>
</protein>
<gene>
    <name evidence="9" type="ORF">MNBD_PLANCTO02-3335</name>
</gene>
<dbReference type="CDD" id="cd00082">
    <property type="entry name" value="HisKA"/>
    <property type="match status" value="1"/>
</dbReference>
<evidence type="ECO:0000256" key="4">
    <source>
        <dbReference type="ARBA" id="ARBA00022679"/>
    </source>
</evidence>
<dbReference type="Gene3D" id="3.30.565.10">
    <property type="entry name" value="Histidine kinase-like ATPase, C-terminal domain"/>
    <property type="match status" value="1"/>
</dbReference>
<dbReference type="Pfam" id="PF02518">
    <property type="entry name" value="HATPase_c"/>
    <property type="match status" value="1"/>
</dbReference>
<evidence type="ECO:0000256" key="6">
    <source>
        <dbReference type="ARBA" id="ARBA00023012"/>
    </source>
</evidence>
<dbReference type="InterPro" id="IPR036097">
    <property type="entry name" value="HisK_dim/P_sf"/>
</dbReference>
<dbReference type="SUPFAM" id="SSF47384">
    <property type="entry name" value="Homodimeric domain of signal transducing histidine kinase"/>
    <property type="match status" value="1"/>
</dbReference>
<keyword evidence="7" id="KW-0812">Transmembrane</keyword>
<dbReference type="SUPFAM" id="SSF55874">
    <property type="entry name" value="ATPase domain of HSP90 chaperone/DNA topoisomerase II/histidine kinase"/>
    <property type="match status" value="1"/>
</dbReference>
<keyword evidence="3" id="KW-0597">Phosphoprotein</keyword>
<keyword evidence="7" id="KW-1133">Transmembrane helix</keyword>
<dbReference type="PROSITE" id="PS50109">
    <property type="entry name" value="HIS_KIN"/>
    <property type="match status" value="1"/>
</dbReference>
<dbReference type="EC" id="2.7.13.3" evidence="2"/>
<keyword evidence="4" id="KW-0808">Transferase</keyword>
<evidence type="ECO:0000256" key="3">
    <source>
        <dbReference type="ARBA" id="ARBA00022553"/>
    </source>
</evidence>
<dbReference type="InterPro" id="IPR003661">
    <property type="entry name" value="HisK_dim/P_dom"/>
</dbReference>